<dbReference type="EMBL" id="JNOM01000022">
    <property type="protein sequence ID" value="KNG89928.1"/>
    <property type="molecule type" value="Genomic_DNA"/>
</dbReference>
<reference evidence="2 3" key="1">
    <citation type="submission" date="2014-06" db="EMBL/GenBank/DDBJ databases">
        <title>The Genome of the Aflatoxigenic Filamentous Fungus Aspergillus nomius.</title>
        <authorList>
            <person name="Moore M.G."/>
            <person name="Shannon B.M."/>
            <person name="Brian M.M."/>
        </authorList>
    </citation>
    <scope>NUCLEOTIDE SEQUENCE [LARGE SCALE GENOMIC DNA]</scope>
    <source>
        <strain evidence="2 3">NRRL 13137</strain>
    </source>
</reference>
<dbReference type="RefSeq" id="XP_015410851.1">
    <property type="nucleotide sequence ID" value="XM_015546967.1"/>
</dbReference>
<dbReference type="STRING" id="1509407.A0A0L1JF06"/>
<dbReference type="Pfam" id="PF00144">
    <property type="entry name" value="Beta-lactamase"/>
    <property type="match status" value="1"/>
</dbReference>
<dbReference type="Gene3D" id="3.40.710.10">
    <property type="entry name" value="DD-peptidase/beta-lactamase superfamily"/>
    <property type="match status" value="1"/>
</dbReference>
<evidence type="ECO:0000313" key="3">
    <source>
        <dbReference type="Proteomes" id="UP000037505"/>
    </source>
</evidence>
<accession>A0A0L1JF06</accession>
<dbReference type="AlphaFoldDB" id="A0A0L1JF06"/>
<feature type="domain" description="Beta-lactamase-related" evidence="1">
    <location>
        <begin position="25"/>
        <end position="93"/>
    </location>
</feature>
<dbReference type="InterPro" id="IPR001466">
    <property type="entry name" value="Beta-lactam-related"/>
</dbReference>
<evidence type="ECO:0000259" key="1">
    <source>
        <dbReference type="Pfam" id="PF00144"/>
    </source>
</evidence>
<sequence>MSDEQSTRDVSAAIARMDEATSGPDPRIPGVVSIVVTRDGNPILSHASGSMKVDGKSRMTLDSVFWLASCTKLLTGIACMQLVEQGELALDDAFQLDRLASELKELKVLTRDSSGSYTLVPQEPGFGYAFDDVKLSDWARPTGIDDFDGEKMFFCDR</sequence>
<dbReference type="PANTHER" id="PTHR43283:SF3">
    <property type="entry name" value="BETA-LACTAMASE FAMILY PROTEIN (AFU_ORTHOLOGUE AFUA_5G07500)"/>
    <property type="match status" value="1"/>
</dbReference>
<comment type="caution">
    <text evidence="2">The sequence shown here is derived from an EMBL/GenBank/DDBJ whole genome shotgun (WGS) entry which is preliminary data.</text>
</comment>
<evidence type="ECO:0000313" key="2">
    <source>
        <dbReference type="EMBL" id="KNG89928.1"/>
    </source>
</evidence>
<organism evidence="2 3">
    <name type="scientific">Aspergillus nomiae NRRL (strain ATCC 15546 / NRRL 13137 / CBS 260.88 / M93)</name>
    <dbReference type="NCBI Taxonomy" id="1509407"/>
    <lineage>
        <taxon>Eukaryota</taxon>
        <taxon>Fungi</taxon>
        <taxon>Dikarya</taxon>
        <taxon>Ascomycota</taxon>
        <taxon>Pezizomycotina</taxon>
        <taxon>Eurotiomycetes</taxon>
        <taxon>Eurotiomycetidae</taxon>
        <taxon>Eurotiales</taxon>
        <taxon>Aspergillaceae</taxon>
        <taxon>Aspergillus</taxon>
        <taxon>Aspergillus subgen. Circumdati</taxon>
    </lineage>
</organism>
<dbReference type="Proteomes" id="UP000037505">
    <property type="component" value="Unassembled WGS sequence"/>
</dbReference>
<protein>
    <recommendedName>
        <fullName evidence="1">Beta-lactamase-related domain-containing protein</fullName>
    </recommendedName>
</protein>
<dbReference type="GeneID" id="26803514"/>
<dbReference type="SUPFAM" id="SSF56601">
    <property type="entry name" value="beta-lactamase/transpeptidase-like"/>
    <property type="match status" value="1"/>
</dbReference>
<proteinExistence type="predicted"/>
<keyword evidence="3" id="KW-1185">Reference proteome</keyword>
<gene>
    <name evidence="2" type="ORF">ANOM_001710</name>
</gene>
<dbReference type="PANTHER" id="PTHR43283">
    <property type="entry name" value="BETA-LACTAMASE-RELATED"/>
    <property type="match status" value="1"/>
</dbReference>
<name>A0A0L1JF06_ASPN3</name>
<dbReference type="InterPro" id="IPR012338">
    <property type="entry name" value="Beta-lactam/transpept-like"/>
</dbReference>
<dbReference type="InterPro" id="IPR050789">
    <property type="entry name" value="Diverse_Enzym_Activities"/>
</dbReference>